<dbReference type="EMBL" id="JAHRIN010038408">
    <property type="protein sequence ID" value="MEQ2204955.1"/>
    <property type="molecule type" value="Genomic_DNA"/>
</dbReference>
<gene>
    <name evidence="2" type="ORF">XENOCAPTIV_021797</name>
</gene>
<dbReference type="Proteomes" id="UP001434883">
    <property type="component" value="Unassembled WGS sequence"/>
</dbReference>
<proteinExistence type="predicted"/>
<keyword evidence="3" id="KW-1185">Reference proteome</keyword>
<evidence type="ECO:0000256" key="1">
    <source>
        <dbReference type="SAM" id="MobiDB-lite"/>
    </source>
</evidence>
<comment type="caution">
    <text evidence="2">The sequence shown here is derived from an EMBL/GenBank/DDBJ whole genome shotgun (WGS) entry which is preliminary data.</text>
</comment>
<organism evidence="2 3">
    <name type="scientific">Xenoophorus captivus</name>
    <dbReference type="NCBI Taxonomy" id="1517983"/>
    <lineage>
        <taxon>Eukaryota</taxon>
        <taxon>Metazoa</taxon>
        <taxon>Chordata</taxon>
        <taxon>Craniata</taxon>
        <taxon>Vertebrata</taxon>
        <taxon>Euteleostomi</taxon>
        <taxon>Actinopterygii</taxon>
        <taxon>Neopterygii</taxon>
        <taxon>Teleostei</taxon>
        <taxon>Neoteleostei</taxon>
        <taxon>Acanthomorphata</taxon>
        <taxon>Ovalentaria</taxon>
        <taxon>Atherinomorphae</taxon>
        <taxon>Cyprinodontiformes</taxon>
        <taxon>Goodeidae</taxon>
        <taxon>Xenoophorus</taxon>
    </lineage>
</organism>
<reference evidence="2 3" key="1">
    <citation type="submission" date="2021-06" db="EMBL/GenBank/DDBJ databases">
        <authorList>
            <person name="Palmer J.M."/>
        </authorList>
    </citation>
    <scope>NUCLEOTIDE SEQUENCE [LARGE SCALE GENOMIC DNA]</scope>
    <source>
        <strain evidence="2 3">XC_2019</strain>
        <tissue evidence="2">Muscle</tissue>
    </source>
</reference>
<sequence length="60" mass="6036">GDSGGGSEEARDAHNSSLCSVGPNEQEHERASRSEGSLSGPRSQRPESGPELGRTAAGSG</sequence>
<feature type="region of interest" description="Disordered" evidence="1">
    <location>
        <begin position="1"/>
        <end position="60"/>
    </location>
</feature>
<accession>A0ABV0RA23</accession>
<name>A0ABV0RA23_9TELE</name>
<evidence type="ECO:0000313" key="3">
    <source>
        <dbReference type="Proteomes" id="UP001434883"/>
    </source>
</evidence>
<protein>
    <submittedName>
        <fullName evidence="2">Uncharacterized protein</fullName>
    </submittedName>
</protein>
<feature type="non-terminal residue" evidence="2">
    <location>
        <position position="1"/>
    </location>
</feature>
<evidence type="ECO:0000313" key="2">
    <source>
        <dbReference type="EMBL" id="MEQ2204955.1"/>
    </source>
</evidence>